<comment type="domain">
    <text evidence="11">The histidine box domains are involved in binding the catalytic metal ions.</text>
</comment>
<dbReference type="AlphaFoldDB" id="A0A7R9BFP4"/>
<evidence type="ECO:0000256" key="11">
    <source>
        <dbReference type="RuleBase" id="RU000581"/>
    </source>
</evidence>
<keyword evidence="8" id="KW-0443">Lipid metabolism</keyword>
<dbReference type="OrthoDB" id="10260134at2759"/>
<dbReference type="EMBL" id="CAJPEX010000249">
    <property type="protein sequence ID" value="CAG0914576.1"/>
    <property type="molecule type" value="Genomic_DNA"/>
</dbReference>
<evidence type="ECO:0000256" key="6">
    <source>
        <dbReference type="ARBA" id="ARBA00022989"/>
    </source>
</evidence>
<evidence type="ECO:0000256" key="1">
    <source>
        <dbReference type="ARBA" id="ARBA00004141"/>
    </source>
</evidence>
<proteinExistence type="inferred from homology"/>
<keyword evidence="7 11" id="KW-0560">Oxidoreductase</keyword>
<evidence type="ECO:0000256" key="7">
    <source>
        <dbReference type="ARBA" id="ARBA00023002"/>
    </source>
</evidence>
<evidence type="ECO:0000313" key="14">
    <source>
        <dbReference type="Proteomes" id="UP000678499"/>
    </source>
</evidence>
<evidence type="ECO:0000256" key="12">
    <source>
        <dbReference type="SAM" id="Phobius"/>
    </source>
</evidence>
<keyword evidence="9 12" id="KW-0472">Membrane</keyword>
<dbReference type="EMBL" id="OA882286">
    <property type="protein sequence ID" value="CAD7274424.1"/>
    <property type="molecule type" value="Genomic_DNA"/>
</dbReference>
<dbReference type="InterPro" id="IPR015876">
    <property type="entry name" value="Acyl-CoA_DS"/>
</dbReference>
<evidence type="ECO:0000313" key="13">
    <source>
        <dbReference type="EMBL" id="CAD7274424.1"/>
    </source>
</evidence>
<comment type="subcellular location">
    <subcellularLocation>
        <location evidence="1">Membrane</location>
        <topology evidence="1">Multi-pass membrane protein</topology>
    </subcellularLocation>
</comment>
<evidence type="ECO:0000256" key="8">
    <source>
        <dbReference type="ARBA" id="ARBA00023098"/>
    </source>
</evidence>
<dbReference type="GO" id="GO:0004768">
    <property type="term" value="F:stearoyl-CoA 9-desaturase activity"/>
    <property type="evidence" value="ECO:0007669"/>
    <property type="project" value="TreeGrafter"/>
</dbReference>
<protein>
    <submittedName>
        <fullName evidence="13">Uncharacterized protein</fullName>
    </submittedName>
</protein>
<reference evidence="13" key="1">
    <citation type="submission" date="2020-11" db="EMBL/GenBank/DDBJ databases">
        <authorList>
            <person name="Tran Van P."/>
        </authorList>
    </citation>
    <scope>NUCLEOTIDE SEQUENCE</scope>
</reference>
<evidence type="ECO:0000256" key="9">
    <source>
        <dbReference type="ARBA" id="ARBA00023136"/>
    </source>
</evidence>
<comment type="similarity">
    <text evidence="2 11">Belongs to the fatty acid desaturase type 1 family.</text>
</comment>
<dbReference type="CDD" id="cd03505">
    <property type="entry name" value="Delta9-FADS-like"/>
    <property type="match status" value="1"/>
</dbReference>
<keyword evidence="5" id="KW-0276">Fatty acid metabolism</keyword>
<dbReference type="GO" id="GO:0005789">
    <property type="term" value="C:endoplasmic reticulum membrane"/>
    <property type="evidence" value="ECO:0007669"/>
    <property type="project" value="TreeGrafter"/>
</dbReference>
<feature type="transmembrane region" description="Helical" evidence="12">
    <location>
        <begin position="42"/>
        <end position="63"/>
    </location>
</feature>
<keyword evidence="6 12" id="KW-1133">Transmembrane helix</keyword>
<evidence type="ECO:0000256" key="5">
    <source>
        <dbReference type="ARBA" id="ARBA00022832"/>
    </source>
</evidence>
<gene>
    <name evidence="13" type="ORF">NMOB1V02_LOCUS2255</name>
</gene>
<feature type="transmembrane region" description="Helical" evidence="12">
    <location>
        <begin position="16"/>
        <end position="36"/>
    </location>
</feature>
<accession>A0A7R9BFP4</accession>
<dbReference type="GO" id="GO:0006636">
    <property type="term" value="P:unsaturated fatty acid biosynthetic process"/>
    <property type="evidence" value="ECO:0007669"/>
    <property type="project" value="TreeGrafter"/>
</dbReference>
<comment type="cofactor">
    <cofactor evidence="11">
        <name>Fe(2+)</name>
        <dbReference type="ChEBI" id="CHEBI:29033"/>
    </cofactor>
</comment>
<keyword evidence="14" id="KW-1185">Reference proteome</keyword>
<dbReference type="PRINTS" id="PR00075">
    <property type="entry name" value="FACDDSATRASE"/>
</dbReference>
<sequence>MDDVLADPVVYYQHKYYIPGVLIFSVFLPTFIPWYFWGEDLLVAYMVCVSARYVVTLNFTWLVNSVAHLFGNKPYDKAINAVENLGVALAAFGEGWHNYHHTFPWDYKTAELGIYSTNLTSLFIDTMAVIGQAYDRKSVDDDMIRKRALRTGDGTHHSIQEKQD</sequence>
<keyword evidence="3 11" id="KW-0444">Lipid biosynthesis</keyword>
<evidence type="ECO:0000256" key="3">
    <source>
        <dbReference type="ARBA" id="ARBA00022516"/>
    </source>
</evidence>
<evidence type="ECO:0000256" key="2">
    <source>
        <dbReference type="ARBA" id="ARBA00009295"/>
    </source>
</evidence>
<evidence type="ECO:0000256" key="4">
    <source>
        <dbReference type="ARBA" id="ARBA00022692"/>
    </source>
</evidence>
<dbReference type="PANTHER" id="PTHR11351">
    <property type="entry name" value="ACYL-COA DESATURASE"/>
    <property type="match status" value="1"/>
</dbReference>
<dbReference type="Proteomes" id="UP000678499">
    <property type="component" value="Unassembled WGS sequence"/>
</dbReference>
<dbReference type="GO" id="GO:0005506">
    <property type="term" value="F:iron ion binding"/>
    <property type="evidence" value="ECO:0007669"/>
    <property type="project" value="TreeGrafter"/>
</dbReference>
<dbReference type="PANTHER" id="PTHR11351:SF31">
    <property type="entry name" value="DESATURASE 1, ISOFORM A-RELATED"/>
    <property type="match status" value="1"/>
</dbReference>
<organism evidence="13">
    <name type="scientific">Notodromas monacha</name>
    <dbReference type="NCBI Taxonomy" id="399045"/>
    <lineage>
        <taxon>Eukaryota</taxon>
        <taxon>Metazoa</taxon>
        <taxon>Ecdysozoa</taxon>
        <taxon>Arthropoda</taxon>
        <taxon>Crustacea</taxon>
        <taxon>Oligostraca</taxon>
        <taxon>Ostracoda</taxon>
        <taxon>Podocopa</taxon>
        <taxon>Podocopida</taxon>
        <taxon>Cypridocopina</taxon>
        <taxon>Cypridoidea</taxon>
        <taxon>Cyprididae</taxon>
        <taxon>Notodromas</taxon>
    </lineage>
</organism>
<name>A0A7R9BFP4_9CRUS</name>
<keyword evidence="10 11" id="KW-0275">Fatty acid biosynthesis</keyword>
<keyword evidence="4 11" id="KW-0812">Transmembrane</keyword>
<evidence type="ECO:0000256" key="10">
    <source>
        <dbReference type="ARBA" id="ARBA00023160"/>
    </source>
</evidence>